<dbReference type="PANTHER" id="PTHR48005:SF88">
    <property type="entry name" value="PROTEIN KINASE DOMAIN-CONTAINING PROTEIN"/>
    <property type="match status" value="1"/>
</dbReference>
<keyword evidence="10 22" id="KW-0812">Transmembrane</keyword>
<dbReference type="Gene3D" id="3.30.200.20">
    <property type="entry name" value="Phosphorylase Kinase, domain 1"/>
    <property type="match status" value="1"/>
</dbReference>
<organism evidence="24 25">
    <name type="scientific">Coffea arabica</name>
    <name type="common">Arabian coffee</name>
    <dbReference type="NCBI Taxonomy" id="13443"/>
    <lineage>
        <taxon>Eukaryota</taxon>
        <taxon>Viridiplantae</taxon>
        <taxon>Streptophyta</taxon>
        <taxon>Embryophyta</taxon>
        <taxon>Tracheophyta</taxon>
        <taxon>Spermatophyta</taxon>
        <taxon>Magnoliopsida</taxon>
        <taxon>eudicotyledons</taxon>
        <taxon>Gunneridae</taxon>
        <taxon>Pentapetalae</taxon>
        <taxon>asterids</taxon>
        <taxon>lamiids</taxon>
        <taxon>Gentianales</taxon>
        <taxon>Rubiaceae</taxon>
        <taxon>Ixoroideae</taxon>
        <taxon>Gardenieae complex</taxon>
        <taxon>Bertiereae - Coffeeae clade</taxon>
        <taxon>Coffeeae</taxon>
        <taxon>Coffea</taxon>
    </lineage>
</organism>
<evidence type="ECO:0000256" key="15">
    <source>
        <dbReference type="ARBA" id="ARBA00022840"/>
    </source>
</evidence>
<comment type="catalytic activity">
    <reaction evidence="20">
        <text>L-threonyl-[protein] + ATP = O-phospho-L-threonyl-[protein] + ADP + H(+)</text>
        <dbReference type="Rhea" id="RHEA:46608"/>
        <dbReference type="Rhea" id="RHEA-COMP:11060"/>
        <dbReference type="Rhea" id="RHEA-COMP:11605"/>
        <dbReference type="ChEBI" id="CHEBI:15378"/>
        <dbReference type="ChEBI" id="CHEBI:30013"/>
        <dbReference type="ChEBI" id="CHEBI:30616"/>
        <dbReference type="ChEBI" id="CHEBI:61977"/>
        <dbReference type="ChEBI" id="CHEBI:456216"/>
        <dbReference type="EC" id="2.7.11.1"/>
    </reaction>
</comment>
<protein>
    <recommendedName>
        <fullName evidence="4">non-specific serine/threonine protein kinase</fullName>
        <ecNumber evidence="4">2.7.11.1</ecNumber>
    </recommendedName>
</protein>
<keyword evidence="6" id="KW-0723">Serine/threonine-protein kinase</keyword>
<evidence type="ECO:0000256" key="13">
    <source>
        <dbReference type="ARBA" id="ARBA00022741"/>
    </source>
</evidence>
<comment type="catalytic activity">
    <reaction evidence="21">
        <text>L-seryl-[protein] + ATP = O-phospho-L-seryl-[protein] + ADP + H(+)</text>
        <dbReference type="Rhea" id="RHEA:17989"/>
        <dbReference type="Rhea" id="RHEA-COMP:9863"/>
        <dbReference type="Rhea" id="RHEA-COMP:11604"/>
        <dbReference type="ChEBI" id="CHEBI:15378"/>
        <dbReference type="ChEBI" id="CHEBI:29999"/>
        <dbReference type="ChEBI" id="CHEBI:30616"/>
        <dbReference type="ChEBI" id="CHEBI:83421"/>
        <dbReference type="ChEBI" id="CHEBI:456216"/>
        <dbReference type="EC" id="2.7.11.1"/>
    </reaction>
</comment>
<evidence type="ECO:0000256" key="2">
    <source>
        <dbReference type="ARBA" id="ARBA00008684"/>
    </source>
</evidence>
<evidence type="ECO:0000256" key="18">
    <source>
        <dbReference type="ARBA" id="ARBA00023170"/>
    </source>
</evidence>
<dbReference type="PROSITE" id="PS00108">
    <property type="entry name" value="PROTEIN_KINASE_ST"/>
    <property type="match status" value="1"/>
</dbReference>
<comment type="similarity">
    <text evidence="3">Belongs to the RLP family.</text>
</comment>
<dbReference type="GO" id="GO:0006952">
    <property type="term" value="P:defense response"/>
    <property type="evidence" value="ECO:0007669"/>
    <property type="project" value="UniProtKB-ARBA"/>
</dbReference>
<dbReference type="SMART" id="SM00220">
    <property type="entry name" value="S_TKc"/>
    <property type="match status" value="1"/>
</dbReference>
<dbReference type="SUPFAM" id="SSF52058">
    <property type="entry name" value="L domain-like"/>
    <property type="match status" value="1"/>
</dbReference>
<dbReference type="PROSITE" id="PS50011">
    <property type="entry name" value="PROTEIN_KINASE_DOM"/>
    <property type="match status" value="1"/>
</dbReference>
<evidence type="ECO:0000256" key="14">
    <source>
        <dbReference type="ARBA" id="ARBA00022777"/>
    </source>
</evidence>
<dbReference type="EC" id="2.7.11.1" evidence="4"/>
<keyword evidence="5" id="KW-1003">Cell membrane</keyword>
<gene>
    <name evidence="25" type="primary">LOC113743658</name>
</gene>
<dbReference type="FunFam" id="1.10.510.10:FF:000358">
    <property type="entry name" value="Putative leucine-rich repeat receptor-like serine/threonine-protein kinase"/>
    <property type="match status" value="1"/>
</dbReference>
<dbReference type="InterPro" id="IPR013210">
    <property type="entry name" value="LRR_N_plant-typ"/>
</dbReference>
<evidence type="ECO:0000256" key="1">
    <source>
        <dbReference type="ARBA" id="ARBA00004251"/>
    </source>
</evidence>
<evidence type="ECO:0000256" key="4">
    <source>
        <dbReference type="ARBA" id="ARBA00012513"/>
    </source>
</evidence>
<comment type="similarity">
    <text evidence="2">Belongs to the protein kinase superfamily. Ser/Thr protein kinase family.</text>
</comment>
<keyword evidence="9" id="KW-0808">Transferase</keyword>
<accession>A0A6P6XN52</accession>
<keyword evidence="18" id="KW-0675">Receptor</keyword>
<keyword evidence="8" id="KW-0433">Leucine-rich repeat</keyword>
<evidence type="ECO:0000256" key="21">
    <source>
        <dbReference type="ARBA" id="ARBA00048679"/>
    </source>
</evidence>
<dbReference type="InterPro" id="IPR011009">
    <property type="entry name" value="Kinase-like_dom_sf"/>
</dbReference>
<evidence type="ECO:0000256" key="22">
    <source>
        <dbReference type="SAM" id="Phobius"/>
    </source>
</evidence>
<dbReference type="Gene3D" id="3.80.10.10">
    <property type="entry name" value="Ribonuclease Inhibitor"/>
    <property type="match status" value="4"/>
</dbReference>
<evidence type="ECO:0000256" key="9">
    <source>
        <dbReference type="ARBA" id="ARBA00022679"/>
    </source>
</evidence>
<evidence type="ECO:0000256" key="5">
    <source>
        <dbReference type="ARBA" id="ARBA00022475"/>
    </source>
</evidence>
<evidence type="ECO:0000256" key="7">
    <source>
        <dbReference type="ARBA" id="ARBA00022553"/>
    </source>
</evidence>
<evidence type="ECO:0000256" key="3">
    <source>
        <dbReference type="ARBA" id="ARBA00009592"/>
    </source>
</evidence>
<evidence type="ECO:0000313" key="24">
    <source>
        <dbReference type="Proteomes" id="UP001652660"/>
    </source>
</evidence>
<keyword evidence="7" id="KW-0597">Phosphoprotein</keyword>
<dbReference type="SUPFAM" id="SSF56112">
    <property type="entry name" value="Protein kinase-like (PK-like)"/>
    <property type="match status" value="1"/>
</dbReference>
<evidence type="ECO:0000256" key="16">
    <source>
        <dbReference type="ARBA" id="ARBA00022989"/>
    </source>
</evidence>
<dbReference type="InterPro" id="IPR032675">
    <property type="entry name" value="LRR_dom_sf"/>
</dbReference>
<dbReference type="OrthoDB" id="676979at2759"/>
<evidence type="ECO:0000313" key="25">
    <source>
        <dbReference type="RefSeq" id="XP_027127507.1"/>
    </source>
</evidence>
<dbReference type="InterPro" id="IPR000719">
    <property type="entry name" value="Prot_kinase_dom"/>
</dbReference>
<dbReference type="PANTHER" id="PTHR48005">
    <property type="entry name" value="LEUCINE RICH REPEAT KINASE 2"/>
    <property type="match status" value="1"/>
</dbReference>
<dbReference type="InterPro" id="IPR001611">
    <property type="entry name" value="Leu-rich_rpt"/>
</dbReference>
<dbReference type="GO" id="GO:0005524">
    <property type="term" value="F:ATP binding"/>
    <property type="evidence" value="ECO:0007669"/>
    <property type="project" value="UniProtKB-KW"/>
</dbReference>
<keyword evidence="15" id="KW-0067">ATP-binding</keyword>
<dbReference type="InterPro" id="IPR051420">
    <property type="entry name" value="Ser_Thr_Kinases_DiverseReg"/>
</dbReference>
<dbReference type="FunFam" id="3.80.10.10:FF:000275">
    <property type="entry name" value="Leucine-rich repeat receptor-like protein kinase"/>
    <property type="match status" value="1"/>
</dbReference>
<keyword evidence="14" id="KW-0418">Kinase</keyword>
<evidence type="ECO:0000256" key="10">
    <source>
        <dbReference type="ARBA" id="ARBA00022692"/>
    </source>
</evidence>
<dbReference type="RefSeq" id="XP_027127507.1">
    <property type="nucleotide sequence ID" value="XM_027271706.2"/>
</dbReference>
<feature type="domain" description="Protein kinase" evidence="23">
    <location>
        <begin position="732"/>
        <end position="1046"/>
    </location>
</feature>
<dbReference type="Pfam" id="PF07714">
    <property type="entry name" value="PK_Tyr_Ser-Thr"/>
    <property type="match status" value="1"/>
</dbReference>
<reference evidence="25" key="2">
    <citation type="submission" date="2025-08" db="UniProtKB">
        <authorList>
            <consortium name="RefSeq"/>
        </authorList>
    </citation>
    <scope>IDENTIFICATION</scope>
    <source>
        <tissue evidence="25">Leaves</tissue>
    </source>
</reference>
<keyword evidence="11" id="KW-0732">Signal</keyword>
<dbReference type="SMART" id="SM00369">
    <property type="entry name" value="LRR_TYP"/>
    <property type="match status" value="8"/>
</dbReference>
<dbReference type="InterPro" id="IPR001245">
    <property type="entry name" value="Ser-Thr/Tyr_kinase_cat_dom"/>
</dbReference>
<keyword evidence="16 22" id="KW-1133">Transmembrane helix</keyword>
<evidence type="ECO:0000256" key="17">
    <source>
        <dbReference type="ARBA" id="ARBA00023136"/>
    </source>
</evidence>
<keyword evidence="17 22" id="KW-0472">Membrane</keyword>
<dbReference type="GO" id="GO:0005886">
    <property type="term" value="C:plasma membrane"/>
    <property type="evidence" value="ECO:0007669"/>
    <property type="project" value="UniProtKB-SubCell"/>
</dbReference>
<dbReference type="GeneID" id="113743658"/>
<dbReference type="Pfam" id="PF13855">
    <property type="entry name" value="LRR_8"/>
    <property type="match status" value="1"/>
</dbReference>
<dbReference type="FunFam" id="3.30.200.20:FF:000432">
    <property type="entry name" value="LRR receptor-like serine/threonine-protein kinase EFR"/>
    <property type="match status" value="1"/>
</dbReference>
<dbReference type="SUPFAM" id="SSF52047">
    <property type="entry name" value="RNI-like"/>
    <property type="match status" value="1"/>
</dbReference>
<evidence type="ECO:0000256" key="11">
    <source>
        <dbReference type="ARBA" id="ARBA00022729"/>
    </source>
</evidence>
<feature type="transmembrane region" description="Helical" evidence="22">
    <location>
        <begin position="674"/>
        <end position="693"/>
    </location>
</feature>
<feature type="transmembrane region" description="Helical" evidence="22">
    <location>
        <begin position="20"/>
        <end position="36"/>
    </location>
</feature>
<keyword evidence="19" id="KW-0325">Glycoprotein</keyword>
<name>A0A6P6XN52_COFAR</name>
<keyword evidence="24" id="KW-1185">Reference proteome</keyword>
<comment type="subcellular location">
    <subcellularLocation>
        <location evidence="1">Cell membrane</location>
        <topology evidence="1">Single-pass type I membrane protein</topology>
    </subcellularLocation>
</comment>
<keyword evidence="12" id="KW-0677">Repeat</keyword>
<proteinExistence type="inferred from homology"/>
<dbReference type="InterPro" id="IPR008271">
    <property type="entry name" value="Ser/Thr_kinase_AS"/>
</dbReference>
<dbReference type="Pfam" id="PF00560">
    <property type="entry name" value="LRR_1"/>
    <property type="match status" value="6"/>
</dbReference>
<evidence type="ECO:0000256" key="19">
    <source>
        <dbReference type="ARBA" id="ARBA00023180"/>
    </source>
</evidence>
<dbReference type="PRINTS" id="PR00019">
    <property type="entry name" value="LEURICHRPT"/>
</dbReference>
<dbReference type="AlphaFoldDB" id="A0A6P6XN52"/>
<evidence type="ECO:0000256" key="6">
    <source>
        <dbReference type="ARBA" id="ARBA00022527"/>
    </source>
</evidence>
<sequence length="1056" mass="116206">MLNLLSNSTCEMSFRFQLSYVFLCYGLYFLNFVALIKPTTVSSSISSSNGTDEQALLAIKFQIESDPFQFLTSWNNSFHFCSWHGVRCNTMDQRVTALNLSSLEVGGALSTSIGNLTFLEELILDNNLFHGTIPRELSQLVHLQHISLYNNSFHGEIPGNLTYPAIRIINLERNNLEGEIPAELGSSKNLLELYLSNNQFKGTIPRSLGDLADLRVLSVSDNFLEGSIPEELGKLSNLEFLKLSSNKLSGVVPMQLFKISSIQYLNLASNHLNGIFPSDFGLNHSRLHTFVVAENQFFGSLPLSIANASGIVILDIGANALSGPIPMNIGNLKHLQRLDFSKNPLGSTDSTGLNFLTSLTNCTNLRILHLNANNHGGALSSSFANLSTKLTSLRLDKNYITGGIPDNLENLVNLDNLAMSQNMLTGRIPTFIGKLTRLEGLYLSGNKFIGEIPGSIGNITHLSVLEMRGNVLDGSIPVSLGNCTRLQGLDLSHNRLTGVIPEEVFGLSSLTYNLNLAHNLLSGPLPSVVVKLKNLGSLDISNNRLSGELPVSIGDCQFLEFLSLQGNVLNGQIPESLDGLMSIQLLDLSRNNFYGIIPQTLASSFHYILYLNLSFNFLGGEVPNEGLFRNSTAFSVVGNEKLCGGIKSLQLPECQGKISSPKNNAGFKPLSKRVLIPLCIGFLIFLMLAYIYFCHWWTRKMNISSPVTSDSSPGDQYPKLSYTELLQATDGFSPSNLIATGRYSSVYKGILKYREETVAVKVINLQQRGSRKSFIAECEALRNIRHRNILKIITSCSGTDSKGSEFKALVYEFMPNGSLESWLHPSSSNLQQPKKLNLIQRLNVAIDVATAFVYLHHCCELQVIHRDLKPSNILLDDQLCAHLGDFGSARSLLLAIDRSTHIRIRTRTIGLVGTVGYVALECGMGGPTSTLVDVYSYGILLLEMFTGKRPTDSMFKEDFCLHNYVKMALPDQVMRIADPKLSSECQNVSGMMANQTQTRSRGTYRFEKCLASILHIGVKCSAQSPRGRMDIAAALMELQAARDGFLIADEKANKDD</sequence>
<keyword evidence="13" id="KW-0547">Nucleotide-binding</keyword>
<dbReference type="Gene3D" id="1.10.510.10">
    <property type="entry name" value="Transferase(Phosphotransferase) domain 1"/>
    <property type="match status" value="1"/>
</dbReference>
<reference evidence="24" key="1">
    <citation type="journal article" date="2025" name="Foods">
        <title>Unveiling the Microbial Signatures of Arabica Coffee Cherries: Insights into Ripeness Specific Diversity, Functional Traits, and Implications for Quality and Safety.</title>
        <authorList>
            <consortium name="RefSeq"/>
            <person name="Tenea G.N."/>
            <person name="Cifuentes V."/>
            <person name="Reyes P."/>
            <person name="Cevallos-Vallejos M."/>
        </authorList>
    </citation>
    <scope>NUCLEOTIDE SEQUENCE [LARGE SCALE GENOMIC DNA]</scope>
</reference>
<evidence type="ECO:0000259" key="23">
    <source>
        <dbReference type="PROSITE" id="PS50011"/>
    </source>
</evidence>
<dbReference type="FunFam" id="3.80.10.10:FF:000288">
    <property type="entry name" value="LRR receptor-like serine/threonine-protein kinase EFR"/>
    <property type="match status" value="1"/>
</dbReference>
<dbReference type="InterPro" id="IPR003591">
    <property type="entry name" value="Leu-rich_rpt_typical-subtyp"/>
</dbReference>
<evidence type="ECO:0000256" key="8">
    <source>
        <dbReference type="ARBA" id="ARBA00022614"/>
    </source>
</evidence>
<dbReference type="Pfam" id="PF08263">
    <property type="entry name" value="LRRNT_2"/>
    <property type="match status" value="1"/>
</dbReference>
<evidence type="ECO:0000256" key="12">
    <source>
        <dbReference type="ARBA" id="ARBA00022737"/>
    </source>
</evidence>
<dbReference type="FunFam" id="3.80.10.10:FF:000383">
    <property type="entry name" value="Leucine-rich repeat receptor protein kinase EMS1"/>
    <property type="match status" value="1"/>
</dbReference>
<dbReference type="Proteomes" id="UP001652660">
    <property type="component" value="Chromosome 5e"/>
</dbReference>
<dbReference type="GO" id="GO:0004674">
    <property type="term" value="F:protein serine/threonine kinase activity"/>
    <property type="evidence" value="ECO:0007669"/>
    <property type="project" value="UniProtKB-KW"/>
</dbReference>
<dbReference type="GO" id="GO:0051707">
    <property type="term" value="P:response to other organism"/>
    <property type="evidence" value="ECO:0007669"/>
    <property type="project" value="UniProtKB-ARBA"/>
</dbReference>
<evidence type="ECO:0000256" key="20">
    <source>
        <dbReference type="ARBA" id="ARBA00047899"/>
    </source>
</evidence>